<keyword evidence="2" id="KW-1185">Reference proteome</keyword>
<dbReference type="EMBL" id="AZIL01002986">
    <property type="protein sequence ID" value="EWM20561.1"/>
    <property type="molecule type" value="Genomic_DNA"/>
</dbReference>
<evidence type="ECO:0000313" key="1">
    <source>
        <dbReference type="EMBL" id="EWM20561.1"/>
    </source>
</evidence>
<gene>
    <name evidence="1" type="ORF">Naga_101901g3</name>
</gene>
<name>W7TJQ4_9STRA</name>
<sequence>MYQGRGTEGNKELTSIKQGREIGYPMARQGNRLRVKRQRWSGSVQKKRLKTRFMWVDDVIVVRNARVPHIISPFLKGDLSEFEFEFKSLNVSEAKQGDTGDRDK</sequence>
<dbReference type="Proteomes" id="UP000019335">
    <property type="component" value="Unassembled WGS sequence"/>
</dbReference>
<dbReference type="AlphaFoldDB" id="W7TJQ4"/>
<evidence type="ECO:0000313" key="2">
    <source>
        <dbReference type="Proteomes" id="UP000019335"/>
    </source>
</evidence>
<reference evidence="1 2" key="1">
    <citation type="journal article" date="2014" name="Mol. Plant">
        <title>Chromosome Scale Genome Assembly and Transcriptome Profiling of Nannochloropsis gaditana in Nitrogen Depletion.</title>
        <authorList>
            <person name="Corteggiani Carpinelli E."/>
            <person name="Telatin A."/>
            <person name="Vitulo N."/>
            <person name="Forcato C."/>
            <person name="D'Angelo M."/>
            <person name="Schiavon R."/>
            <person name="Vezzi A."/>
            <person name="Giacometti G.M."/>
            <person name="Morosinotto T."/>
            <person name="Valle G."/>
        </authorList>
    </citation>
    <scope>NUCLEOTIDE SEQUENCE [LARGE SCALE GENOMIC DNA]</scope>
    <source>
        <strain evidence="1 2">B-31</strain>
    </source>
</reference>
<protein>
    <submittedName>
        <fullName evidence="1">Uncharacterized protein</fullName>
    </submittedName>
</protein>
<comment type="caution">
    <text evidence="1">The sequence shown here is derived from an EMBL/GenBank/DDBJ whole genome shotgun (WGS) entry which is preliminary data.</text>
</comment>
<organism evidence="1 2">
    <name type="scientific">Nannochloropsis gaditana</name>
    <dbReference type="NCBI Taxonomy" id="72520"/>
    <lineage>
        <taxon>Eukaryota</taxon>
        <taxon>Sar</taxon>
        <taxon>Stramenopiles</taxon>
        <taxon>Ochrophyta</taxon>
        <taxon>Eustigmatophyceae</taxon>
        <taxon>Eustigmatales</taxon>
        <taxon>Monodopsidaceae</taxon>
        <taxon>Nannochloropsis</taxon>
    </lineage>
</organism>
<accession>W7TJQ4</accession>
<proteinExistence type="predicted"/>